<dbReference type="EMBL" id="UINC01199412">
    <property type="protein sequence ID" value="SVE17826.1"/>
    <property type="molecule type" value="Genomic_DNA"/>
</dbReference>
<evidence type="ECO:0008006" key="8">
    <source>
        <dbReference type="Google" id="ProtNLM"/>
    </source>
</evidence>
<keyword evidence="4" id="KW-0645">Protease</keyword>
<sequence length="238" mass="26420">MSLSPLIQRVILLATSLLLVVSWPAEAVADEIRFMRDPHIGHGMVVFSYHGDIWIANQDGLNGRRLTTHVAREIAPRFSPDGRWVAFTSDRFGNNDVFIVSIDGGEPTQLTFHTGSDVVGGWSPDSRSVLFVTSRHTHPFYSPMYMVPVTGGIPTPMAMDQGRSAMINPAGTMVAFNRRAVSTTRKEYKGNNSTEIFVQDLSSGEITQLTDTNLEDFREHVHDAIPMWGVDGMIYHVS</sequence>
<gene>
    <name evidence="7" type="ORF">METZ01_LOCUS470680</name>
</gene>
<name>A0A383BCA7_9ZZZZ</name>
<comment type="similarity">
    <text evidence="2">Belongs to the peptidase S41B family.</text>
</comment>
<protein>
    <recommendedName>
        <fullName evidence="8">Dipeptidylpeptidase IV N-terminal domain-containing protein</fullName>
    </recommendedName>
</protein>
<feature type="non-terminal residue" evidence="7">
    <location>
        <position position="238"/>
    </location>
</feature>
<keyword evidence="5" id="KW-0378">Hydrolase</keyword>
<accession>A0A383BCA7</accession>
<dbReference type="GO" id="GO:0005737">
    <property type="term" value="C:cytoplasm"/>
    <property type="evidence" value="ECO:0007669"/>
    <property type="project" value="UniProtKB-SubCell"/>
</dbReference>
<reference evidence="7" key="1">
    <citation type="submission" date="2018-05" db="EMBL/GenBank/DDBJ databases">
        <authorList>
            <person name="Lanie J.A."/>
            <person name="Ng W.-L."/>
            <person name="Kazmierczak K.M."/>
            <person name="Andrzejewski T.M."/>
            <person name="Davidsen T.M."/>
            <person name="Wayne K.J."/>
            <person name="Tettelin H."/>
            <person name="Glass J.I."/>
            <person name="Rusch D."/>
            <person name="Podicherti R."/>
            <person name="Tsui H.-C.T."/>
            <person name="Winkler M.E."/>
        </authorList>
    </citation>
    <scope>NUCLEOTIDE SEQUENCE</scope>
</reference>
<dbReference type="PANTHER" id="PTHR43253:SF1">
    <property type="entry name" value="TRICORN PROTEASE HOMOLOG 2-RELATED"/>
    <property type="match status" value="1"/>
</dbReference>
<keyword evidence="3" id="KW-0963">Cytoplasm</keyword>
<evidence type="ECO:0000256" key="3">
    <source>
        <dbReference type="ARBA" id="ARBA00022490"/>
    </source>
</evidence>
<dbReference type="GO" id="GO:0006508">
    <property type="term" value="P:proteolysis"/>
    <property type="evidence" value="ECO:0007669"/>
    <property type="project" value="UniProtKB-KW"/>
</dbReference>
<comment type="subcellular location">
    <subcellularLocation>
        <location evidence="1">Cytoplasm</location>
    </subcellularLocation>
</comment>
<evidence type="ECO:0000256" key="2">
    <source>
        <dbReference type="ARBA" id="ARBA00008524"/>
    </source>
</evidence>
<dbReference type="Pfam" id="PF26549">
    <property type="entry name" value="Tricorn_N"/>
    <property type="match status" value="1"/>
</dbReference>
<proteinExistence type="inferred from homology"/>
<evidence type="ECO:0000256" key="5">
    <source>
        <dbReference type="ARBA" id="ARBA00022801"/>
    </source>
</evidence>
<dbReference type="GO" id="GO:0008236">
    <property type="term" value="F:serine-type peptidase activity"/>
    <property type="evidence" value="ECO:0007669"/>
    <property type="project" value="UniProtKB-KW"/>
</dbReference>
<evidence type="ECO:0000256" key="6">
    <source>
        <dbReference type="ARBA" id="ARBA00022825"/>
    </source>
</evidence>
<dbReference type="SUPFAM" id="SSF69304">
    <property type="entry name" value="Tricorn protease N-terminal domain"/>
    <property type="match status" value="1"/>
</dbReference>
<evidence type="ECO:0000256" key="1">
    <source>
        <dbReference type="ARBA" id="ARBA00004496"/>
    </source>
</evidence>
<organism evidence="7">
    <name type="scientific">marine metagenome</name>
    <dbReference type="NCBI Taxonomy" id="408172"/>
    <lineage>
        <taxon>unclassified sequences</taxon>
        <taxon>metagenomes</taxon>
        <taxon>ecological metagenomes</taxon>
    </lineage>
</organism>
<dbReference type="PANTHER" id="PTHR43253">
    <property type="entry name" value="TRICORN PROTEASE HOMOLOG 2-RELATED"/>
    <property type="match status" value="1"/>
</dbReference>
<evidence type="ECO:0000313" key="7">
    <source>
        <dbReference type="EMBL" id="SVE17826.1"/>
    </source>
</evidence>
<evidence type="ECO:0000256" key="4">
    <source>
        <dbReference type="ARBA" id="ARBA00022670"/>
    </source>
</evidence>
<keyword evidence="6" id="KW-0720">Serine protease</keyword>
<dbReference type="AlphaFoldDB" id="A0A383BCA7"/>
<dbReference type="InterPro" id="IPR012393">
    <property type="entry name" value="Tricorn_protease"/>
</dbReference>
<dbReference type="Gene3D" id="2.120.10.60">
    <property type="entry name" value="Tricorn protease N-terminal domain"/>
    <property type="match status" value="1"/>
</dbReference>